<dbReference type="PROSITE" id="PS51257">
    <property type="entry name" value="PROKAR_LIPOPROTEIN"/>
    <property type="match status" value="1"/>
</dbReference>
<keyword evidence="2" id="KW-1185">Reference proteome</keyword>
<sequence>MKKLTFLFAMSVIMFSCGDNGEDPKPDDGSNEYQVVFALTVENNPTQNFAENMEIEVLSGEFSYLSIENGQAMKYDNRMAPFTIPDQDFKGITLFTPTYSPGSLSFNIIVHSSLENPTNTNLRLGYSCGSEIKSEVVVSDEIIITPGEIPWSKTITF</sequence>
<gene>
    <name evidence="1" type="ORF">PEDI_51860</name>
</gene>
<proteinExistence type="predicted"/>
<name>A0AAN4W2P2_9BACT</name>
<comment type="caution">
    <text evidence="1">The sequence shown here is derived from an EMBL/GenBank/DDBJ whole genome shotgun (WGS) entry which is preliminary data.</text>
</comment>
<evidence type="ECO:0000313" key="2">
    <source>
        <dbReference type="Proteomes" id="UP001310022"/>
    </source>
</evidence>
<dbReference type="RefSeq" id="WP_338239698.1">
    <property type="nucleotide sequence ID" value="NZ_BQKE01000006.1"/>
</dbReference>
<accession>A0AAN4W2P2</accession>
<evidence type="ECO:0000313" key="1">
    <source>
        <dbReference type="EMBL" id="GJM64634.1"/>
    </source>
</evidence>
<dbReference type="AlphaFoldDB" id="A0AAN4W2P2"/>
<protein>
    <submittedName>
        <fullName evidence="1">Uncharacterized protein</fullName>
    </submittedName>
</protein>
<dbReference type="Proteomes" id="UP001310022">
    <property type="component" value="Unassembled WGS sequence"/>
</dbReference>
<dbReference type="EMBL" id="BQKE01000006">
    <property type="protein sequence ID" value="GJM64634.1"/>
    <property type="molecule type" value="Genomic_DNA"/>
</dbReference>
<reference evidence="1 2" key="1">
    <citation type="submission" date="2021-12" db="EMBL/GenBank/DDBJ databases">
        <title>Genome sequencing of bacteria with rrn-lacking chromosome and rrn-plasmid.</title>
        <authorList>
            <person name="Anda M."/>
            <person name="Iwasaki W."/>
        </authorList>
    </citation>
    <scope>NUCLEOTIDE SEQUENCE [LARGE SCALE GENOMIC DNA]</scope>
    <source>
        <strain evidence="1 2">NBRC 15940</strain>
    </source>
</reference>
<organism evidence="1 2">
    <name type="scientific">Persicobacter diffluens</name>
    <dbReference type="NCBI Taxonomy" id="981"/>
    <lineage>
        <taxon>Bacteria</taxon>
        <taxon>Pseudomonadati</taxon>
        <taxon>Bacteroidota</taxon>
        <taxon>Cytophagia</taxon>
        <taxon>Cytophagales</taxon>
        <taxon>Persicobacteraceae</taxon>
        <taxon>Persicobacter</taxon>
    </lineage>
</organism>